<dbReference type="Pfam" id="PF09969">
    <property type="entry name" value="DUF2203"/>
    <property type="match status" value="1"/>
</dbReference>
<dbReference type="PIRSF" id="PIRSF016498">
    <property type="entry name" value="UCP016498"/>
    <property type="match status" value="1"/>
</dbReference>
<protein>
    <recommendedName>
        <fullName evidence="3">DUF2203 domain-containing protein</fullName>
    </recommendedName>
</protein>
<evidence type="ECO:0008006" key="3">
    <source>
        <dbReference type="Google" id="ProtNLM"/>
    </source>
</evidence>
<name>M9UAG7_SACIS</name>
<evidence type="ECO:0000313" key="1">
    <source>
        <dbReference type="EMBL" id="AGJ64039.1"/>
    </source>
</evidence>
<dbReference type="Proteomes" id="UP000013006">
    <property type="component" value="Chromosome"/>
</dbReference>
<dbReference type="KEGG" id="sic:SiL_2607"/>
<dbReference type="InterPro" id="IPR018699">
    <property type="entry name" value="DUF2203"/>
</dbReference>
<gene>
    <name evidence="1" type="ORF">SiL_2607</name>
</gene>
<dbReference type="EMBL" id="CP003928">
    <property type="protein sequence ID" value="AGJ64039.1"/>
    <property type="molecule type" value="Genomic_DNA"/>
</dbReference>
<proteinExistence type="predicted"/>
<dbReference type="HOGENOM" id="CLU_137908_1_0_2"/>
<accession>M9UAG7</accession>
<organism>
    <name type="scientific">Saccharolobus islandicus LAL14/1</name>
    <dbReference type="NCBI Taxonomy" id="1241935"/>
    <lineage>
        <taxon>Archaea</taxon>
        <taxon>Thermoproteota</taxon>
        <taxon>Thermoprotei</taxon>
        <taxon>Sulfolobales</taxon>
        <taxon>Sulfolobaceae</taxon>
        <taxon>Saccharolobus</taxon>
    </lineage>
</organism>
<evidence type="ECO:0000313" key="2">
    <source>
        <dbReference type="Proteomes" id="UP000013006"/>
    </source>
</evidence>
<sequence length="127" mass="15120">MRILVFVEYPYFDLKTARELLPWLRDRLIQLRKIKNEIEILLVNGDKYALQQYASETKKIIDEIISKGIILRDIDIGLVDFPAIINNKPAFLCWKIDEGDIKYWHYTDEGFRGRKRLTGYEDILSLR</sequence>
<reference evidence="1 2" key="1">
    <citation type="journal article" date="2013" name="Open Biol.">
        <title>Genomics and genetics of Sulfolobus islandicus LAL14/1, a model hyperthermophilic archaeon.</title>
        <authorList>
            <person name="Jaubert C."/>
            <person name="Danioux C."/>
            <person name="Oberto J."/>
            <person name="Cortez D."/>
            <person name="Bize A."/>
            <person name="Krupovic M."/>
            <person name="She Q."/>
            <person name="Forterre P."/>
            <person name="Prangishvili D."/>
            <person name="Sezonov G."/>
        </authorList>
    </citation>
    <scope>NUCLEOTIDE SEQUENCE [LARGE SCALE GENOMIC DNA]</scope>
    <source>
        <strain evidence="1">LAL14/1</strain>
    </source>
</reference>
<dbReference type="AlphaFoldDB" id="M9UAG7"/>